<evidence type="ECO:0008006" key="3">
    <source>
        <dbReference type="Google" id="ProtNLM"/>
    </source>
</evidence>
<proteinExistence type="predicted"/>
<dbReference type="Proteomes" id="UP000612009">
    <property type="component" value="Unassembled WGS sequence"/>
</dbReference>
<dbReference type="SUPFAM" id="SSF143100">
    <property type="entry name" value="TTHA1013/TTHA0281-like"/>
    <property type="match status" value="1"/>
</dbReference>
<comment type="caution">
    <text evidence="1">The sequence shown here is derived from an EMBL/GenBank/DDBJ whole genome shotgun (WGS) entry which is preliminary data.</text>
</comment>
<protein>
    <recommendedName>
        <fullName evidence="3">Type II toxin-antitoxin system HicB family antitoxin</fullName>
    </recommendedName>
</protein>
<gene>
    <name evidence="1" type="ORF">LAKADJCE_00085</name>
</gene>
<dbReference type="Gene3D" id="3.30.160.250">
    <property type="match status" value="1"/>
</dbReference>
<organism evidence="1 2">
    <name type="scientific">Candidatus Argoarchaeum ethanivorans</name>
    <dbReference type="NCBI Taxonomy" id="2608793"/>
    <lineage>
        <taxon>Archaea</taxon>
        <taxon>Methanobacteriati</taxon>
        <taxon>Methanobacteriota</taxon>
        <taxon>Stenosarchaea group</taxon>
        <taxon>Methanomicrobia</taxon>
        <taxon>Methanosarcinales</taxon>
        <taxon>Methanosarcinales incertae sedis</taxon>
        <taxon>GOM Arc I cluster</taxon>
        <taxon>Candidatus Argoarchaeum</taxon>
    </lineage>
</organism>
<name>A0A811T8T8_9EURY</name>
<reference evidence="1" key="1">
    <citation type="submission" date="2020-10" db="EMBL/GenBank/DDBJ databases">
        <authorList>
            <person name="Hahn C.J."/>
            <person name="Laso-Perez R."/>
            <person name="Vulcano F."/>
            <person name="Vaziourakis K.-M."/>
            <person name="Stokke R."/>
            <person name="Steen I.H."/>
            <person name="Teske A."/>
            <person name="Boetius A."/>
            <person name="Liebeke M."/>
            <person name="Amann R."/>
            <person name="Knittel K."/>
        </authorList>
    </citation>
    <scope>NUCLEOTIDE SEQUENCE</scope>
    <source>
        <strain evidence="1">Gfbio:e3339647-f889-4370-9287-4fb5cb688e4c:AG392J18_GoMArc1</strain>
    </source>
</reference>
<accession>A0A811T8T8</accession>
<dbReference type="Pfam" id="PF21748">
    <property type="entry name" value="UPF0150"/>
    <property type="match status" value="1"/>
</dbReference>
<dbReference type="EMBL" id="CAJHIR010000003">
    <property type="protein sequence ID" value="CAD6491225.1"/>
    <property type="molecule type" value="Genomic_DNA"/>
</dbReference>
<dbReference type="AlphaFoldDB" id="A0A811T8T8"/>
<evidence type="ECO:0000313" key="1">
    <source>
        <dbReference type="EMBL" id="CAD6491225.1"/>
    </source>
</evidence>
<sequence>MVVQFILTDYVNYLMAHAVYDKLEDGTYAGRIPQCRGVVAFGTTLHECEDELHSTLEDWILVGLKLGHTLPVIAEIDLNKEPAYEPVEAL</sequence>
<dbReference type="InterPro" id="IPR035069">
    <property type="entry name" value="TTHA1013/TTHA0281-like"/>
</dbReference>
<evidence type="ECO:0000313" key="2">
    <source>
        <dbReference type="Proteomes" id="UP000612009"/>
    </source>
</evidence>
<dbReference type="InterPro" id="IPR049389">
    <property type="entry name" value="TTHA0281-like"/>
</dbReference>